<evidence type="ECO:0000313" key="1">
    <source>
        <dbReference type="EMBL" id="NEC60989.1"/>
    </source>
</evidence>
<comment type="caution">
    <text evidence="1">The sequence shown here is derived from an EMBL/GenBank/DDBJ whole genome shotgun (WGS) entry which is preliminary data.</text>
</comment>
<dbReference type="Proteomes" id="UP000470404">
    <property type="component" value="Unassembled WGS sequence"/>
</dbReference>
<gene>
    <name evidence="1" type="ORF">G3I59_36685</name>
</gene>
<keyword evidence="2" id="KW-1185">Reference proteome</keyword>
<organism evidence="1 2">
    <name type="scientific">Amycolatopsis rubida</name>
    <dbReference type="NCBI Taxonomy" id="112413"/>
    <lineage>
        <taxon>Bacteria</taxon>
        <taxon>Bacillati</taxon>
        <taxon>Actinomycetota</taxon>
        <taxon>Actinomycetes</taxon>
        <taxon>Pseudonocardiales</taxon>
        <taxon>Pseudonocardiaceae</taxon>
        <taxon>Amycolatopsis</taxon>
    </lineage>
</organism>
<sequence>MDDLVDARVEMAFRADLNANPAEWIWSDVTDDLMPEPISITRGRQDEAAHDAPSSCRFALDNQNSDYTPNHPASRWYPNLTLGTPVRVSVADERTFFTARRNGVASTPDPAAAAVTGSLDVRFEAVLDDWAGIPLVGKWGDEDGTRSWLVSTTADEQLVFTWSPDGVNPYPFGSGVPMPSRRHRAVRVMFVADTGANGLLITLYTADTLAGPWTVLGDPIAAPITTSIYASDQPIRIGRILDDQDAALDEVVRAEIRRTAAGPLVAAPDFTRPAPGATSFADETNRKWTVSGVATGITNRRTRFSGFVVEWVPDWPYGDLSTPDGYPGESRTAVTAAGVLRRLDQNRVTPPSAARAELTKPGRVAPVAYWPCEEPAGSATFAPAVDGPALTVAGDVAGGGVNDVPSSAGMPAFKSGQASGFFRSYTDTGAFSAVFLLRLPNNGVKAADTPLVTLYGTGLGIAAYYSLEAQPDGRLAIRTRSALGGGLEVAQFPALPFPLNGTVQLARFSVTRVGSTTTASIGFVNDQYPYGTGGSAGFKSLYNPPQGIVIGGGWWVGQPDGFADLNGTGIAHVYCDRTTTELDPAMTSAARAWTGEQSGDRLRRLCAENRIPFVLTGSSVNTEPMGPQRSSSTLPDLLRECATADGGILAERRTLPGLAYRTRMSLYTQPPALVLDGRAGPGDIKPGFAPALDDRNAHNDVTATRTTGGVTRATDAEHVRSHNRYDAQLDVNVASETQLPDIAWWQVHLGTSPDMRYPQVSPNIMANPALLSPWLSAEVGDRVEVTGLPPQHPPGTVGLLMQGYTETLRPYRIDTDVNASPGRPWQVAVTGPTAPDGGPWRADTDGSDTTARLGTAETSFGVRTIQGPLWITTATHPDQFPFLVKVNGETMRVRAVTGTSSPQTFTVVRGVEGLTRSHERGSRVNLAFPAAVAR</sequence>
<protein>
    <recommendedName>
        <fullName evidence="3">Minor tail protein</fullName>
    </recommendedName>
</protein>
<proteinExistence type="predicted"/>
<name>A0ABX0C334_9PSEU</name>
<evidence type="ECO:0008006" key="3">
    <source>
        <dbReference type="Google" id="ProtNLM"/>
    </source>
</evidence>
<dbReference type="EMBL" id="JAAGNC010000188">
    <property type="protein sequence ID" value="NEC60989.1"/>
    <property type="molecule type" value="Genomic_DNA"/>
</dbReference>
<evidence type="ECO:0000313" key="2">
    <source>
        <dbReference type="Proteomes" id="UP000470404"/>
    </source>
</evidence>
<reference evidence="1 2" key="1">
    <citation type="submission" date="2020-01" db="EMBL/GenBank/DDBJ databases">
        <title>Insect and environment-associated Actinomycetes.</title>
        <authorList>
            <person name="Currrie C."/>
            <person name="Chevrette M."/>
            <person name="Carlson C."/>
            <person name="Stubbendieck R."/>
            <person name="Wendt-Pienkowski E."/>
        </authorList>
    </citation>
    <scope>NUCLEOTIDE SEQUENCE [LARGE SCALE GENOMIC DNA]</scope>
    <source>
        <strain evidence="1 2">SID8386</strain>
    </source>
</reference>
<accession>A0ABX0C334</accession>
<dbReference type="RefSeq" id="WP_067594320.1">
    <property type="nucleotide sequence ID" value="NZ_JAAGNC010000188.1"/>
</dbReference>